<evidence type="ECO:0000313" key="4">
    <source>
        <dbReference type="Proteomes" id="UP001642409"/>
    </source>
</evidence>
<reference evidence="3 4" key="2">
    <citation type="submission" date="2024-07" db="EMBL/GenBank/DDBJ databases">
        <authorList>
            <person name="Akdeniz Z."/>
        </authorList>
    </citation>
    <scope>NUCLEOTIDE SEQUENCE [LARGE SCALE GENOMIC DNA]</scope>
</reference>
<feature type="transmembrane region" description="Helical" evidence="1">
    <location>
        <begin position="71"/>
        <end position="91"/>
    </location>
</feature>
<protein>
    <submittedName>
        <fullName evidence="2">Uncharacterized protein</fullName>
    </submittedName>
</protein>
<dbReference type="EMBL" id="CAXDID020000172">
    <property type="protein sequence ID" value="CAL6047613.1"/>
    <property type="molecule type" value="Genomic_DNA"/>
</dbReference>
<feature type="transmembrane region" description="Helical" evidence="1">
    <location>
        <begin position="166"/>
        <end position="187"/>
    </location>
</feature>
<evidence type="ECO:0000313" key="2">
    <source>
        <dbReference type="EMBL" id="CAI9948947.1"/>
    </source>
</evidence>
<sequence length="305" mass="34617">MISRVSLTKQELRQQRRFDPVTDWVFQSSSGQSVTVFSRPNQLYMNFAYNSPAHPRPLVNKRGSFYVTNQAVTRVIFILMSAASAFIFCDLVNSQLNKQNQPIILNGPVFAFGILVKYISQLLLTQHIGSPVFDRVFGTIEACANLFSYAAMFASLNIFFEQDTDVYQNVSITVYVVSCACGVLVALAPKLPWWVLASIYICYGTCAIIFVVRMEQELECFLLIVVIILQCVGGTCYVVKGHEHNFKAEQIAGEEIKYSCTDKSERWWINWKYNNYIGPNEIGYMFIAAADLIFYILLHYGIAKS</sequence>
<accession>A0AA86Q9W8</accession>
<feature type="transmembrane region" description="Helical" evidence="1">
    <location>
        <begin position="282"/>
        <end position="302"/>
    </location>
</feature>
<dbReference type="EMBL" id="CATOUU010000792">
    <property type="protein sequence ID" value="CAI9948947.1"/>
    <property type="molecule type" value="Genomic_DNA"/>
</dbReference>
<keyword evidence="1" id="KW-0812">Transmembrane</keyword>
<gene>
    <name evidence="2" type="ORF">HINF_LOCUS36592</name>
    <name evidence="3" type="ORF">HINF_LOCUS42291</name>
</gene>
<organism evidence="2">
    <name type="scientific">Hexamita inflata</name>
    <dbReference type="NCBI Taxonomy" id="28002"/>
    <lineage>
        <taxon>Eukaryota</taxon>
        <taxon>Metamonada</taxon>
        <taxon>Diplomonadida</taxon>
        <taxon>Hexamitidae</taxon>
        <taxon>Hexamitinae</taxon>
        <taxon>Hexamita</taxon>
    </lineage>
</organism>
<dbReference type="Proteomes" id="UP001642409">
    <property type="component" value="Unassembled WGS sequence"/>
</dbReference>
<evidence type="ECO:0000313" key="3">
    <source>
        <dbReference type="EMBL" id="CAL6047613.1"/>
    </source>
</evidence>
<feature type="transmembrane region" description="Helical" evidence="1">
    <location>
        <begin position="103"/>
        <end position="124"/>
    </location>
</feature>
<name>A0AA86Q9W8_9EUKA</name>
<reference evidence="2" key="1">
    <citation type="submission" date="2023-06" db="EMBL/GenBank/DDBJ databases">
        <authorList>
            <person name="Kurt Z."/>
        </authorList>
    </citation>
    <scope>NUCLEOTIDE SEQUENCE</scope>
</reference>
<evidence type="ECO:0000256" key="1">
    <source>
        <dbReference type="SAM" id="Phobius"/>
    </source>
</evidence>
<dbReference type="AlphaFoldDB" id="A0AA86Q9W8"/>
<feature type="transmembrane region" description="Helical" evidence="1">
    <location>
        <begin position="136"/>
        <end position="159"/>
    </location>
</feature>
<keyword evidence="1" id="KW-1133">Transmembrane helix</keyword>
<keyword evidence="4" id="KW-1185">Reference proteome</keyword>
<proteinExistence type="predicted"/>
<comment type="caution">
    <text evidence="2">The sequence shown here is derived from an EMBL/GenBank/DDBJ whole genome shotgun (WGS) entry which is preliminary data.</text>
</comment>
<feature type="transmembrane region" description="Helical" evidence="1">
    <location>
        <begin position="220"/>
        <end position="240"/>
    </location>
</feature>
<keyword evidence="1" id="KW-0472">Membrane</keyword>
<feature type="transmembrane region" description="Helical" evidence="1">
    <location>
        <begin position="193"/>
        <end position="213"/>
    </location>
</feature>